<dbReference type="SUPFAM" id="SSF56801">
    <property type="entry name" value="Acetyl-CoA synthetase-like"/>
    <property type="match status" value="2"/>
</dbReference>
<dbReference type="Pfam" id="PF00668">
    <property type="entry name" value="Condensation"/>
    <property type="match status" value="1"/>
</dbReference>
<organism evidence="5 6">
    <name type="scientific">Mucilaginibacter rubeus</name>
    <dbReference type="NCBI Taxonomy" id="2027860"/>
    <lineage>
        <taxon>Bacteria</taxon>
        <taxon>Pseudomonadati</taxon>
        <taxon>Bacteroidota</taxon>
        <taxon>Sphingobacteriia</taxon>
        <taxon>Sphingobacteriales</taxon>
        <taxon>Sphingobacteriaceae</taxon>
        <taxon>Mucilaginibacter</taxon>
    </lineage>
</organism>
<proteinExistence type="predicted"/>
<dbReference type="InterPro" id="IPR009081">
    <property type="entry name" value="PP-bd_ACP"/>
</dbReference>
<dbReference type="OrthoDB" id="4317020at2"/>
<dbReference type="Pfam" id="PF00501">
    <property type="entry name" value="AMP-binding"/>
    <property type="match status" value="1"/>
</dbReference>
<dbReference type="SUPFAM" id="SSF47336">
    <property type="entry name" value="ACP-like"/>
    <property type="match status" value="1"/>
</dbReference>
<dbReference type="Gene3D" id="3.40.50.980">
    <property type="match status" value="2"/>
</dbReference>
<dbReference type="GO" id="GO:0031177">
    <property type="term" value="F:phosphopantetheine binding"/>
    <property type="evidence" value="ECO:0007669"/>
    <property type="project" value="InterPro"/>
</dbReference>
<dbReference type="PROSITE" id="PS50075">
    <property type="entry name" value="CARRIER"/>
    <property type="match status" value="1"/>
</dbReference>
<dbReference type="Gene3D" id="3.30.559.30">
    <property type="entry name" value="Nonribosomal peptide synthetase, condensation domain"/>
    <property type="match status" value="1"/>
</dbReference>
<dbReference type="InterPro" id="IPR020806">
    <property type="entry name" value="PKS_PP-bd"/>
</dbReference>
<dbReference type="InterPro" id="IPR001242">
    <property type="entry name" value="Condensation_dom"/>
</dbReference>
<dbReference type="InterPro" id="IPR045851">
    <property type="entry name" value="AMP-bd_C_sf"/>
</dbReference>
<evidence type="ECO:0000313" key="6">
    <source>
        <dbReference type="Proteomes" id="UP000251402"/>
    </source>
</evidence>
<gene>
    <name evidence="5" type="ORF">DEO27_021635</name>
</gene>
<dbReference type="EMBL" id="CP043450">
    <property type="protein sequence ID" value="QEM12507.1"/>
    <property type="molecule type" value="Genomic_DNA"/>
</dbReference>
<protein>
    <submittedName>
        <fullName evidence="5">AMP-binding protein</fullName>
    </submittedName>
</protein>
<dbReference type="InterPro" id="IPR036736">
    <property type="entry name" value="ACP-like_sf"/>
</dbReference>
<dbReference type="CDD" id="cd19531">
    <property type="entry name" value="LCL_NRPS-like"/>
    <property type="match status" value="1"/>
</dbReference>
<evidence type="ECO:0000256" key="3">
    <source>
        <dbReference type="ARBA" id="ARBA00022553"/>
    </source>
</evidence>
<dbReference type="Proteomes" id="UP000251402">
    <property type="component" value="Chromosome"/>
</dbReference>
<keyword evidence="3" id="KW-0597">Phosphoprotein</keyword>
<dbReference type="Pfam" id="PF00550">
    <property type="entry name" value="PP-binding"/>
    <property type="match status" value="1"/>
</dbReference>
<dbReference type="InterPro" id="IPR023213">
    <property type="entry name" value="CAT-like_dom_sf"/>
</dbReference>
<dbReference type="SUPFAM" id="SSF52777">
    <property type="entry name" value="CoA-dependent acyltransferases"/>
    <property type="match status" value="2"/>
</dbReference>
<evidence type="ECO:0000313" key="5">
    <source>
        <dbReference type="EMBL" id="QEM12507.1"/>
    </source>
</evidence>
<evidence type="ECO:0000256" key="2">
    <source>
        <dbReference type="ARBA" id="ARBA00022450"/>
    </source>
</evidence>
<dbReference type="GO" id="GO:0005829">
    <property type="term" value="C:cytosol"/>
    <property type="evidence" value="ECO:0007669"/>
    <property type="project" value="TreeGrafter"/>
</dbReference>
<dbReference type="GO" id="GO:0043041">
    <property type="term" value="P:amino acid activation for nonribosomal peptide biosynthetic process"/>
    <property type="evidence" value="ECO:0007669"/>
    <property type="project" value="TreeGrafter"/>
</dbReference>
<dbReference type="PANTHER" id="PTHR45527:SF1">
    <property type="entry name" value="FATTY ACID SYNTHASE"/>
    <property type="match status" value="1"/>
</dbReference>
<dbReference type="FunFam" id="1.10.1200.10:FF:000005">
    <property type="entry name" value="Nonribosomal peptide synthetase 1"/>
    <property type="match status" value="1"/>
</dbReference>
<comment type="cofactor">
    <cofactor evidence="1">
        <name>pantetheine 4'-phosphate</name>
        <dbReference type="ChEBI" id="CHEBI:47942"/>
    </cofactor>
</comment>
<dbReference type="KEGG" id="mrub:DEO27_021635"/>
<dbReference type="GO" id="GO:0003824">
    <property type="term" value="F:catalytic activity"/>
    <property type="evidence" value="ECO:0007669"/>
    <property type="project" value="InterPro"/>
</dbReference>
<reference evidence="5" key="1">
    <citation type="submission" date="2019-08" db="EMBL/GenBank/DDBJ databases">
        <title>Comparative genome analysis confer to the adaptation heavy metal polluted environment.</title>
        <authorList>
            <person name="Li Y."/>
        </authorList>
    </citation>
    <scope>NUCLEOTIDE SEQUENCE [LARGE SCALE GENOMIC DNA]</scope>
    <source>
        <strain evidence="5">P1</strain>
    </source>
</reference>
<dbReference type="AlphaFoldDB" id="A0A5C1I2S1"/>
<accession>A0A5C1I2S1</accession>
<dbReference type="PANTHER" id="PTHR45527">
    <property type="entry name" value="NONRIBOSOMAL PEPTIDE SYNTHETASE"/>
    <property type="match status" value="1"/>
</dbReference>
<feature type="domain" description="Carrier" evidence="4">
    <location>
        <begin position="120"/>
        <end position="197"/>
    </location>
</feature>
<dbReference type="Gene3D" id="3.30.300.30">
    <property type="match status" value="1"/>
</dbReference>
<dbReference type="GO" id="GO:0044550">
    <property type="term" value="P:secondary metabolite biosynthetic process"/>
    <property type="evidence" value="ECO:0007669"/>
    <property type="project" value="TreeGrafter"/>
</dbReference>
<evidence type="ECO:0000259" key="4">
    <source>
        <dbReference type="PROSITE" id="PS50075"/>
    </source>
</evidence>
<keyword evidence="6" id="KW-1185">Reference proteome</keyword>
<dbReference type="Gene3D" id="3.30.559.10">
    <property type="entry name" value="Chloramphenicol acetyltransferase-like domain"/>
    <property type="match status" value="1"/>
</dbReference>
<evidence type="ECO:0000256" key="1">
    <source>
        <dbReference type="ARBA" id="ARBA00001957"/>
    </source>
</evidence>
<sequence length="806" mass="90839">MQYSLPKVRYYTKGRKDLQVQLRGFRIELEEVSGAMEKLGEVKEAHVKLWHDKGEDYLVAYYTGAAEADTIRRELKQMLPEYMQPSYYVQLESFPLTLNGKLAADQLPKPEVKAEANQSKPEGALEEQLAGIWAEVLRIDQELIGATRSFFELGGNSLKAVSLVNQVRKQTGAELELREIFGEPSVRGQALLLAERVQGKKGDQIPHAGTRPYYKLSSAQKRMYLLQEFDKGSVTYNMPNVFRIKGKADQARLEQAFKGLLNRHDILRTNFERLGEQVVQIIGSEYKEFRMAAYSCTAGELNNCISSQIRPFDLGRDRLLRAGLIRVDTGEELLVLDMHHIITDGISQEILIRDFMELYGGKELEKPVLQYKDYAEWQQQSSHGAKAKAWWLKQFSDEIPVLQLPQDYARPVVKDHQGSAVSFMLNAEETKQVASLAAATGSTVFMVLLSCWNILLSRLSGQEDVVTGTPSGGREHAGLEEMAGMFVNTLALRSQVKGTQSVQAYLESTRENTLEAFSNQGYQYEELVDSLKLERDTGRNPLFDVMFVFQNYASGTLSAAGIELSGYEQAHTISKFDLLLSCQEKDGILGFALEYASSLFKAESIKRYAGYFTNIIASVLNDPSQEIGNIKLLSLAEENTIRETFNQTTKNYPEEGNVMDLFREQARQQPEARAVKYGNEILSYRELDELSDAYARYLAEERGAKQGDLIGLLLEREAQLIPAIYGILKAGCAYVPMDPNYPVDRIATILEDSGIRQVISRGKYIRAELKDKADYIDLDSEEELIQSKISQNNNTRPGSKGATWRM</sequence>
<dbReference type="InterPro" id="IPR000873">
    <property type="entry name" value="AMP-dep_synth/lig_dom"/>
</dbReference>
<dbReference type="Gene3D" id="1.10.1200.10">
    <property type="entry name" value="ACP-like"/>
    <property type="match status" value="1"/>
</dbReference>
<keyword evidence="2" id="KW-0596">Phosphopantetheine</keyword>
<name>A0A5C1I2S1_9SPHI</name>
<dbReference type="SMART" id="SM00823">
    <property type="entry name" value="PKS_PP"/>
    <property type="match status" value="1"/>
</dbReference>